<dbReference type="PROSITE" id="PS00646">
    <property type="entry name" value="RIBOSOMAL_S13_1"/>
    <property type="match status" value="1"/>
</dbReference>
<dbReference type="PROSITE" id="PS50159">
    <property type="entry name" value="RIBOSOMAL_S13_2"/>
    <property type="match status" value="1"/>
</dbReference>
<dbReference type="Gene3D" id="4.10.910.10">
    <property type="entry name" value="30s ribosomal protein s13, domain 2"/>
    <property type="match status" value="1"/>
</dbReference>
<name>A0A0H5DNG6_9BACT</name>
<keyword evidence="7" id="KW-0820">tRNA-binding</keyword>
<dbReference type="Pfam" id="PF00416">
    <property type="entry name" value="Ribosomal_S13"/>
    <property type="match status" value="1"/>
</dbReference>
<evidence type="ECO:0000256" key="1">
    <source>
        <dbReference type="ARBA" id="ARBA00008080"/>
    </source>
</evidence>
<keyword evidence="5 7" id="KW-0687">Ribonucleoprotein</keyword>
<proteinExistence type="inferred from homology"/>
<dbReference type="NCBIfam" id="TIGR03631">
    <property type="entry name" value="uS13_bact"/>
    <property type="match status" value="1"/>
</dbReference>
<dbReference type="Proteomes" id="UP000220251">
    <property type="component" value="Unassembled WGS sequence"/>
</dbReference>
<evidence type="ECO:0000313" key="10">
    <source>
        <dbReference type="EMBL" id="CRX37866.1"/>
    </source>
</evidence>
<feature type="region of interest" description="Disordered" evidence="9">
    <location>
        <begin position="92"/>
        <end position="122"/>
    </location>
</feature>
<protein>
    <recommendedName>
        <fullName evidence="6 7">Small ribosomal subunit protein uS13</fullName>
    </recommendedName>
</protein>
<keyword evidence="11" id="KW-1185">Reference proteome</keyword>
<dbReference type="FunFam" id="4.10.910.10:FF:000001">
    <property type="entry name" value="30S ribosomal protein S13"/>
    <property type="match status" value="1"/>
</dbReference>
<dbReference type="OrthoDB" id="9803610at2"/>
<comment type="similarity">
    <text evidence="1 7 8">Belongs to the universal ribosomal protein uS13 family.</text>
</comment>
<accession>A0A0H5DNG6</accession>
<dbReference type="EMBL" id="CWGJ01000006">
    <property type="protein sequence ID" value="CRX37866.1"/>
    <property type="molecule type" value="Genomic_DNA"/>
</dbReference>
<dbReference type="GO" id="GO:0003735">
    <property type="term" value="F:structural constituent of ribosome"/>
    <property type="evidence" value="ECO:0007669"/>
    <property type="project" value="InterPro"/>
</dbReference>
<sequence>MPRVIGIDIPDKKRLEIALTYIYGIGRSVSNDIIARLKLNPGMRAHELTQDDIAKINTLLQNEYVVEGDLRRQVQNNIKRLVSIHAYRGSRHRAGLPVRGQRTRTNSRTRKGKRRTIANKKK</sequence>
<dbReference type="GO" id="GO:0005829">
    <property type="term" value="C:cytosol"/>
    <property type="evidence" value="ECO:0007669"/>
    <property type="project" value="TreeGrafter"/>
</dbReference>
<dbReference type="GO" id="GO:0000049">
    <property type="term" value="F:tRNA binding"/>
    <property type="evidence" value="ECO:0007669"/>
    <property type="project" value="UniProtKB-UniRule"/>
</dbReference>
<dbReference type="AlphaFoldDB" id="A0A0H5DNG6"/>
<dbReference type="InterPro" id="IPR027437">
    <property type="entry name" value="Rbsml_uS13_C"/>
</dbReference>
<dbReference type="InterPro" id="IPR018269">
    <property type="entry name" value="Ribosomal_uS13_CS"/>
</dbReference>
<keyword evidence="3 7" id="KW-0694">RNA-binding</keyword>
<evidence type="ECO:0000256" key="8">
    <source>
        <dbReference type="RuleBase" id="RU003830"/>
    </source>
</evidence>
<dbReference type="InterPro" id="IPR019980">
    <property type="entry name" value="Ribosomal_uS13_bac-type"/>
</dbReference>
<dbReference type="HAMAP" id="MF_01315">
    <property type="entry name" value="Ribosomal_uS13"/>
    <property type="match status" value="1"/>
</dbReference>
<evidence type="ECO:0000256" key="2">
    <source>
        <dbReference type="ARBA" id="ARBA00022730"/>
    </source>
</evidence>
<dbReference type="SUPFAM" id="SSF46946">
    <property type="entry name" value="S13-like H2TH domain"/>
    <property type="match status" value="1"/>
</dbReference>
<reference evidence="11" key="1">
    <citation type="submission" date="2015-06" db="EMBL/GenBank/DDBJ databases">
        <authorList>
            <person name="Bertelli C."/>
        </authorList>
    </citation>
    <scope>NUCLEOTIDE SEQUENCE [LARGE SCALE GENOMIC DNA]</scope>
    <source>
        <strain evidence="11">CRIB-30</strain>
    </source>
</reference>
<comment type="subunit">
    <text evidence="7">Part of the 30S ribosomal subunit. Forms a loose heterodimer with protein S19. Forms two bridges to the 50S subunit in the 70S ribosome.</text>
</comment>
<evidence type="ECO:0000256" key="7">
    <source>
        <dbReference type="HAMAP-Rule" id="MF_01315"/>
    </source>
</evidence>
<gene>
    <name evidence="7 10" type="primary">rpsM</name>
    <name evidence="10" type="ORF">ELAC_0511</name>
</gene>
<evidence type="ECO:0000256" key="6">
    <source>
        <dbReference type="ARBA" id="ARBA00035166"/>
    </source>
</evidence>
<comment type="function">
    <text evidence="7">Located at the top of the head of the 30S subunit, it contacts several helices of the 16S rRNA. In the 70S ribosome it contacts the 23S rRNA (bridge B1a) and protein L5 of the 50S subunit (bridge B1b), connecting the 2 subunits; these bridges are implicated in subunit movement. Contacts the tRNAs in the A and P-sites.</text>
</comment>
<dbReference type="FunFam" id="1.10.8.50:FF:000001">
    <property type="entry name" value="30S ribosomal protein S13"/>
    <property type="match status" value="1"/>
</dbReference>
<feature type="compositionally biased region" description="Basic residues" evidence="9">
    <location>
        <begin position="101"/>
        <end position="122"/>
    </location>
</feature>
<organism evidence="10 11">
    <name type="scientific">Estrella lausannensis</name>
    <dbReference type="NCBI Taxonomy" id="483423"/>
    <lineage>
        <taxon>Bacteria</taxon>
        <taxon>Pseudomonadati</taxon>
        <taxon>Chlamydiota</taxon>
        <taxon>Chlamydiia</taxon>
        <taxon>Parachlamydiales</taxon>
        <taxon>Candidatus Criblamydiaceae</taxon>
        <taxon>Estrella</taxon>
    </lineage>
</organism>
<keyword evidence="4 7" id="KW-0689">Ribosomal protein</keyword>
<dbReference type="GO" id="GO:0019843">
    <property type="term" value="F:rRNA binding"/>
    <property type="evidence" value="ECO:0007669"/>
    <property type="project" value="UniProtKB-UniRule"/>
</dbReference>
<dbReference type="PANTHER" id="PTHR10871">
    <property type="entry name" value="30S RIBOSOMAL PROTEIN S13/40S RIBOSOMAL PROTEIN S18"/>
    <property type="match status" value="1"/>
</dbReference>
<dbReference type="InterPro" id="IPR001892">
    <property type="entry name" value="Ribosomal_uS13"/>
</dbReference>
<evidence type="ECO:0000256" key="4">
    <source>
        <dbReference type="ARBA" id="ARBA00022980"/>
    </source>
</evidence>
<keyword evidence="2 7" id="KW-0699">rRNA-binding</keyword>
<dbReference type="PANTHER" id="PTHR10871:SF1">
    <property type="entry name" value="SMALL RIBOSOMAL SUBUNIT PROTEIN US13M"/>
    <property type="match status" value="1"/>
</dbReference>
<dbReference type="GO" id="GO:0015935">
    <property type="term" value="C:small ribosomal subunit"/>
    <property type="evidence" value="ECO:0007669"/>
    <property type="project" value="TreeGrafter"/>
</dbReference>
<evidence type="ECO:0000256" key="3">
    <source>
        <dbReference type="ARBA" id="ARBA00022884"/>
    </source>
</evidence>
<dbReference type="GO" id="GO:0006412">
    <property type="term" value="P:translation"/>
    <property type="evidence" value="ECO:0007669"/>
    <property type="project" value="UniProtKB-UniRule"/>
</dbReference>
<dbReference type="InterPro" id="IPR010979">
    <property type="entry name" value="Ribosomal_uS13-like_H2TH"/>
</dbReference>
<evidence type="ECO:0000313" key="11">
    <source>
        <dbReference type="Proteomes" id="UP000220251"/>
    </source>
</evidence>
<evidence type="ECO:0000256" key="5">
    <source>
        <dbReference type="ARBA" id="ARBA00023274"/>
    </source>
</evidence>
<dbReference type="Gene3D" id="1.10.8.50">
    <property type="match status" value="1"/>
</dbReference>
<dbReference type="RefSeq" id="WP_098037714.1">
    <property type="nucleotide sequence ID" value="NZ_CWGJ01000006.1"/>
</dbReference>
<dbReference type="PIRSF" id="PIRSF002134">
    <property type="entry name" value="Ribosomal_S13"/>
    <property type="match status" value="1"/>
</dbReference>
<evidence type="ECO:0000256" key="9">
    <source>
        <dbReference type="SAM" id="MobiDB-lite"/>
    </source>
</evidence>